<dbReference type="InterPro" id="IPR003594">
    <property type="entry name" value="HATPase_dom"/>
</dbReference>
<dbReference type="Gene3D" id="3.30.565.10">
    <property type="entry name" value="Histidine kinase-like ATPase, C-terminal domain"/>
    <property type="match status" value="1"/>
</dbReference>
<organism evidence="11 12">
    <name type="scientific">Echinicola soli</name>
    <dbReference type="NCBI Taxonomy" id="2591634"/>
    <lineage>
        <taxon>Bacteria</taxon>
        <taxon>Pseudomonadati</taxon>
        <taxon>Bacteroidota</taxon>
        <taxon>Cytophagia</taxon>
        <taxon>Cytophagales</taxon>
        <taxon>Cyclobacteriaceae</taxon>
        <taxon>Echinicola</taxon>
    </lineage>
</organism>
<dbReference type="InterPro" id="IPR005467">
    <property type="entry name" value="His_kinase_dom"/>
</dbReference>
<dbReference type="SMART" id="SM00387">
    <property type="entry name" value="HATPase_c"/>
    <property type="match status" value="1"/>
</dbReference>
<dbReference type="RefSeq" id="WP_141614604.1">
    <property type="nucleotide sequence ID" value="NZ_CP041253.1"/>
</dbReference>
<feature type="transmembrane region" description="Helical" evidence="9">
    <location>
        <begin position="729"/>
        <end position="752"/>
    </location>
</feature>
<feature type="domain" description="Histidine kinase" evidence="10">
    <location>
        <begin position="1023"/>
        <end position="1235"/>
    </location>
</feature>
<dbReference type="GO" id="GO:0005524">
    <property type="term" value="F:ATP binding"/>
    <property type="evidence" value="ECO:0007669"/>
    <property type="project" value="UniProtKB-KW"/>
</dbReference>
<feature type="transmembrane region" description="Helical" evidence="9">
    <location>
        <begin position="404"/>
        <end position="423"/>
    </location>
</feature>
<evidence type="ECO:0000256" key="5">
    <source>
        <dbReference type="ARBA" id="ARBA00022741"/>
    </source>
</evidence>
<dbReference type="AlphaFoldDB" id="A0A514CHW3"/>
<dbReference type="CDD" id="cd00082">
    <property type="entry name" value="HisKA"/>
    <property type="match status" value="1"/>
</dbReference>
<keyword evidence="8" id="KW-0902">Two-component regulatory system</keyword>
<keyword evidence="5" id="KW-0547">Nucleotide-binding</keyword>
<feature type="transmembrane region" description="Helical" evidence="9">
    <location>
        <begin position="926"/>
        <end position="953"/>
    </location>
</feature>
<gene>
    <name evidence="11" type="ORF">FKX85_10060</name>
</gene>
<name>A0A514CHW3_9BACT</name>
<dbReference type="PROSITE" id="PS50109">
    <property type="entry name" value="HIS_KIN"/>
    <property type="match status" value="1"/>
</dbReference>
<keyword evidence="3" id="KW-0597">Phosphoprotein</keyword>
<dbReference type="SUPFAM" id="SSF47384">
    <property type="entry name" value="Homodimeric domain of signal transducing histidine kinase"/>
    <property type="match status" value="1"/>
</dbReference>
<feature type="transmembrane region" description="Helical" evidence="9">
    <location>
        <begin position="460"/>
        <end position="478"/>
    </location>
</feature>
<dbReference type="Gene3D" id="1.10.287.130">
    <property type="match status" value="1"/>
</dbReference>
<keyword evidence="7" id="KW-0067">ATP-binding</keyword>
<keyword evidence="9" id="KW-1133">Transmembrane helix</keyword>
<evidence type="ECO:0000256" key="3">
    <source>
        <dbReference type="ARBA" id="ARBA00022553"/>
    </source>
</evidence>
<keyword evidence="12" id="KW-1185">Reference proteome</keyword>
<dbReference type="InterPro" id="IPR003661">
    <property type="entry name" value="HisK_dim/P_dom"/>
</dbReference>
<dbReference type="EC" id="2.7.13.3" evidence="2"/>
<evidence type="ECO:0000313" key="12">
    <source>
        <dbReference type="Proteomes" id="UP000316614"/>
    </source>
</evidence>
<dbReference type="PRINTS" id="PR00344">
    <property type="entry name" value="BCTRLSENSOR"/>
</dbReference>
<keyword evidence="9" id="KW-0812">Transmembrane</keyword>
<evidence type="ECO:0000259" key="10">
    <source>
        <dbReference type="PROSITE" id="PS50109"/>
    </source>
</evidence>
<dbReference type="Pfam" id="PF02518">
    <property type="entry name" value="HATPase_c"/>
    <property type="match status" value="1"/>
</dbReference>
<evidence type="ECO:0000256" key="4">
    <source>
        <dbReference type="ARBA" id="ARBA00022679"/>
    </source>
</evidence>
<dbReference type="InterPro" id="IPR036097">
    <property type="entry name" value="HisK_dim/P_sf"/>
</dbReference>
<dbReference type="GO" id="GO:0000155">
    <property type="term" value="F:phosphorelay sensor kinase activity"/>
    <property type="evidence" value="ECO:0007669"/>
    <property type="project" value="InterPro"/>
</dbReference>
<evidence type="ECO:0000256" key="2">
    <source>
        <dbReference type="ARBA" id="ARBA00012438"/>
    </source>
</evidence>
<keyword evidence="9" id="KW-0472">Membrane</keyword>
<proteinExistence type="predicted"/>
<dbReference type="SUPFAM" id="SSF55874">
    <property type="entry name" value="ATPase domain of HSP90 chaperone/DNA topoisomerase II/histidine kinase"/>
    <property type="match status" value="1"/>
</dbReference>
<dbReference type="Proteomes" id="UP000316614">
    <property type="component" value="Chromosome"/>
</dbReference>
<accession>A0A514CHW3</accession>
<keyword evidence="6 11" id="KW-0418">Kinase</keyword>
<dbReference type="KEGG" id="echi:FKX85_10060"/>
<dbReference type="Gene3D" id="6.10.340.10">
    <property type="match status" value="1"/>
</dbReference>
<keyword evidence="4" id="KW-0808">Transferase</keyword>
<evidence type="ECO:0000313" key="11">
    <source>
        <dbReference type="EMBL" id="QDH79360.1"/>
    </source>
</evidence>
<dbReference type="InterPro" id="IPR036890">
    <property type="entry name" value="HATPase_C_sf"/>
</dbReference>
<evidence type="ECO:0000256" key="1">
    <source>
        <dbReference type="ARBA" id="ARBA00000085"/>
    </source>
</evidence>
<feature type="transmembrane region" description="Helical" evidence="9">
    <location>
        <begin position="289"/>
        <end position="307"/>
    </location>
</feature>
<dbReference type="EMBL" id="CP041253">
    <property type="protein sequence ID" value="QDH79360.1"/>
    <property type="molecule type" value="Genomic_DNA"/>
</dbReference>
<evidence type="ECO:0000256" key="9">
    <source>
        <dbReference type="SAM" id="Phobius"/>
    </source>
</evidence>
<feature type="transmembrane region" description="Helical" evidence="9">
    <location>
        <begin position="327"/>
        <end position="348"/>
    </location>
</feature>
<feature type="transmembrane region" description="Helical" evidence="9">
    <location>
        <begin position="7"/>
        <end position="25"/>
    </location>
</feature>
<dbReference type="CDD" id="cd00075">
    <property type="entry name" value="HATPase"/>
    <property type="match status" value="1"/>
</dbReference>
<protein>
    <recommendedName>
        <fullName evidence="2">histidine kinase</fullName>
        <ecNumber evidence="2">2.7.13.3</ecNumber>
    </recommendedName>
</protein>
<dbReference type="PANTHER" id="PTHR43065:SF46">
    <property type="entry name" value="C4-DICARBOXYLATE TRANSPORT SENSOR PROTEIN DCTB"/>
    <property type="match status" value="1"/>
</dbReference>
<evidence type="ECO:0000256" key="8">
    <source>
        <dbReference type="ARBA" id="ARBA00023012"/>
    </source>
</evidence>
<sequence length="1242" mass="142931">MLKKRRLIIVFGIMLMAIVLAINFFSGSPDVSKVGLEQIETTTREVAEEFDEDFIQLLMNYRPEKQMSFSTLNFDSKHPFYLYSEDGQLLYWSGISMIPDFNDVNTGTSFKPYQLIDNSKGTYFSRVRSITRNNQQYWMVQVYSLYDKVEIDNKYLHAGYNNDVFGNDRFILSAEPRGEYDKVTGEKGEYFFSVSLRTGYIPVGHKSSTALLLFFFSLTGLVFILGGDFVVRLWSHGRRQLALLYTISILTSIRAMMLVFHFPQDYFEVPLFDATYYASSVLNPSLGDLLLNVIFSAIVLAMVISMLGRREVIVAFAKIRKRYYQWVFYLVAYLLSGFFLFLFFRLFSNISNNSQWNLNILDIPTFDYFKALSILILFLGGAGYLMFTLMSLNLVFYKARAKKAYALKVLLGLSVPVLAIAAWVDFIYLIVYVSHLILLVAIISFELYDNVLKLQLNTFLTFFFGCLVGAVVTGAASYQDYGKREIHNKERLANQVLREKDVMAEFLLSDVMQRVKDDLFIKNRMTNPSFSKDPVEQKIRKIYISNYFDQYELNIMIFNPSGEDILNRNNEQSLDDFRFRYMNSDYATSVRNLYFIKTGEGLEGNKFYGFMPMVKEGDFIGTIVLELVQQRIKSTSVFPKLLLDKKYVDDIYDSKLDYALFRDSVLQYSVGVYNYRNPEVVELLENNGLYKSGINRDGYHHFGVRNGSSTLMVSSPIYPYNYILADVSFFFISYIACTLFFIFIYTLLNGLNKVRFNYATRLQFYLNFAFFVPMLVISAISIGLLSKSYLEDLHRQYFEKANIIRDNLFQYLEQETKGVMDRDEFLAEVYRLANTTATDINVFSSEGKLMATSQPNIIEKKVLTRYLNPEAYAEIIETQNNQVILDEQVGSLKYKTVYISLREMKRQNTLGIISIPFFESEEELNVLIVDVFSTIINIFVAIFIVFLIVSYFVSKQLTDPFKLLTQKLKVTNLEDNEPMYWPTNDEIGLLVKEYNNMLFKLEASRKVLALNEKESAWREMAKQVAHEIKNPLTPMKLTLQHLLRLQAEKRIDDPEKLKKPIHNLINQVDTLSDIATSFSTFAKMPLPKNELMDFDQVVMSAVELFKNNERGKVIFYDQVQGRLPVMGDDKLFGRVISNLIINGIQSVPEDKVATVTVTLATEKGWARLEVKDNGTGIPEELREKIFIPNFSTKSEGSGLGLAIAKRGVETAGGNIWFETREGKGTSFFLTFPLVKEAKPGAS</sequence>
<dbReference type="InterPro" id="IPR004358">
    <property type="entry name" value="Sig_transdc_His_kin-like_C"/>
</dbReference>
<feature type="transmembrane region" description="Helical" evidence="9">
    <location>
        <begin position="764"/>
        <end position="785"/>
    </location>
</feature>
<evidence type="ECO:0000256" key="6">
    <source>
        <dbReference type="ARBA" id="ARBA00022777"/>
    </source>
</evidence>
<dbReference type="OrthoDB" id="9776727at2"/>
<feature type="transmembrane region" description="Helical" evidence="9">
    <location>
        <begin position="368"/>
        <end position="392"/>
    </location>
</feature>
<feature type="transmembrane region" description="Helical" evidence="9">
    <location>
        <begin position="210"/>
        <end position="231"/>
    </location>
</feature>
<feature type="transmembrane region" description="Helical" evidence="9">
    <location>
        <begin position="243"/>
        <end position="262"/>
    </location>
</feature>
<evidence type="ECO:0000256" key="7">
    <source>
        <dbReference type="ARBA" id="ARBA00022840"/>
    </source>
</evidence>
<dbReference type="PANTHER" id="PTHR43065">
    <property type="entry name" value="SENSOR HISTIDINE KINASE"/>
    <property type="match status" value="1"/>
</dbReference>
<reference evidence="11 12" key="1">
    <citation type="submission" date="2019-06" db="EMBL/GenBank/DDBJ databases">
        <title>Echinicola alkalisoli sp. nov. isolated from saline soil.</title>
        <authorList>
            <person name="Sun J.-Q."/>
            <person name="Xu L."/>
        </authorList>
    </citation>
    <scope>NUCLEOTIDE SEQUENCE [LARGE SCALE GENOMIC DNA]</scope>
    <source>
        <strain evidence="11 12">LN3S3</strain>
    </source>
</reference>
<comment type="catalytic activity">
    <reaction evidence="1">
        <text>ATP + protein L-histidine = ADP + protein N-phospho-L-histidine.</text>
        <dbReference type="EC" id="2.7.13.3"/>
    </reaction>
</comment>
<dbReference type="SMART" id="SM00388">
    <property type="entry name" value="HisKA"/>
    <property type="match status" value="1"/>
</dbReference>
<dbReference type="Pfam" id="PF00512">
    <property type="entry name" value="HisKA"/>
    <property type="match status" value="1"/>
</dbReference>